<feature type="transmembrane region" description="Helical" evidence="8">
    <location>
        <begin position="303"/>
        <end position="321"/>
    </location>
</feature>
<reference evidence="9" key="1">
    <citation type="journal article" date="2014" name="Int. J. Syst. Evol. Microbiol.">
        <title>Complete genome sequence of Corynebacterium casei LMG S-19264T (=DSM 44701T), isolated from a smear-ripened cheese.</title>
        <authorList>
            <consortium name="US DOE Joint Genome Institute (JGI-PGF)"/>
            <person name="Walter F."/>
            <person name="Albersmeier A."/>
            <person name="Kalinowski J."/>
            <person name="Ruckert C."/>
        </authorList>
    </citation>
    <scope>NUCLEOTIDE SEQUENCE</scope>
    <source>
        <strain evidence="9">CGMCC 1.15178</strain>
    </source>
</reference>
<keyword evidence="5 8" id="KW-0812">Transmembrane</keyword>
<sequence>MKEKLNWFHIAILIYMIELDVSMFSMPRLVAENIGTNGWIGVMLLSLVAAFNIWLIQLVYRASRGRSAFEIVERSVPRFLWIPVYLLLAFLWIALGGLIVKKYVLIFQMLSFPTTNPLLLYGVIVLLMFYLLSKGIYNIGKASTIFFIFTIVLIFFIFYFFSDWRAIRFTNFIFQGTTAGNPVFKWLQVFPIFIGYELALLLFPFASKQSKLMKGVYIGHFFHTFTILLMIATCFGFFSFEQLKSLMYPVINLLSYIELPFINRVENLIYTIFLFANLISIVLYAWAALLCLRRIFPGVRSRLLELVLTVLLFGFGFIPLISREADEWLNTVFYSEITLSFAAPLVLLVLLAWQNRFRKEELT</sequence>
<evidence type="ECO:0000256" key="1">
    <source>
        <dbReference type="ARBA" id="ARBA00004141"/>
    </source>
</evidence>
<evidence type="ECO:0000256" key="6">
    <source>
        <dbReference type="ARBA" id="ARBA00022989"/>
    </source>
</evidence>
<comment type="similarity">
    <text evidence="2">Belongs to the amino acid-polyamine-organocation (APC) superfamily. Spore germination protein (SGP) (TC 2.A.3.9) family.</text>
</comment>
<keyword evidence="4" id="KW-0309">Germination</keyword>
<evidence type="ECO:0000256" key="5">
    <source>
        <dbReference type="ARBA" id="ARBA00022692"/>
    </source>
</evidence>
<evidence type="ECO:0000256" key="7">
    <source>
        <dbReference type="ARBA" id="ARBA00023136"/>
    </source>
</evidence>
<dbReference type="Proteomes" id="UP000612456">
    <property type="component" value="Unassembled WGS sequence"/>
</dbReference>
<dbReference type="AlphaFoldDB" id="A0A916ZG12"/>
<feature type="transmembrane region" description="Helical" evidence="8">
    <location>
        <begin position="268"/>
        <end position="291"/>
    </location>
</feature>
<proteinExistence type="inferred from homology"/>
<evidence type="ECO:0000313" key="9">
    <source>
        <dbReference type="EMBL" id="GGD95295.1"/>
    </source>
</evidence>
<reference evidence="9" key="2">
    <citation type="submission" date="2020-09" db="EMBL/GenBank/DDBJ databases">
        <authorList>
            <person name="Sun Q."/>
            <person name="Zhou Y."/>
        </authorList>
    </citation>
    <scope>NUCLEOTIDE SEQUENCE</scope>
    <source>
        <strain evidence="9">CGMCC 1.15178</strain>
    </source>
</reference>
<feature type="transmembrane region" description="Helical" evidence="8">
    <location>
        <begin position="144"/>
        <end position="162"/>
    </location>
</feature>
<feature type="transmembrane region" description="Helical" evidence="8">
    <location>
        <begin position="333"/>
        <end position="353"/>
    </location>
</feature>
<evidence type="ECO:0000256" key="4">
    <source>
        <dbReference type="ARBA" id="ARBA00022544"/>
    </source>
</evidence>
<feature type="transmembrane region" description="Helical" evidence="8">
    <location>
        <begin position="38"/>
        <end position="60"/>
    </location>
</feature>
<dbReference type="EMBL" id="BMHP01000007">
    <property type="protein sequence ID" value="GGD95295.1"/>
    <property type="molecule type" value="Genomic_DNA"/>
</dbReference>
<keyword evidence="3" id="KW-0813">Transport</keyword>
<protein>
    <submittedName>
        <fullName evidence="9">Germination protein</fullName>
    </submittedName>
</protein>
<evidence type="ECO:0000313" key="10">
    <source>
        <dbReference type="Proteomes" id="UP000612456"/>
    </source>
</evidence>
<dbReference type="GO" id="GO:0016020">
    <property type="term" value="C:membrane"/>
    <property type="evidence" value="ECO:0007669"/>
    <property type="project" value="UniProtKB-SubCell"/>
</dbReference>
<feature type="transmembrane region" description="Helical" evidence="8">
    <location>
        <begin position="80"/>
        <end position="100"/>
    </location>
</feature>
<dbReference type="Pfam" id="PF03845">
    <property type="entry name" value="Spore_permease"/>
    <property type="match status" value="1"/>
</dbReference>
<gene>
    <name evidence="9" type="primary">gerAB4</name>
    <name evidence="9" type="ORF">GCM10010911_62510</name>
</gene>
<dbReference type="PANTHER" id="PTHR34975">
    <property type="entry name" value="SPORE GERMINATION PROTEIN A2"/>
    <property type="match status" value="1"/>
</dbReference>
<evidence type="ECO:0000256" key="2">
    <source>
        <dbReference type="ARBA" id="ARBA00007998"/>
    </source>
</evidence>
<dbReference type="PANTHER" id="PTHR34975:SF2">
    <property type="entry name" value="SPORE GERMINATION PROTEIN A2"/>
    <property type="match status" value="1"/>
</dbReference>
<feature type="transmembrane region" description="Helical" evidence="8">
    <location>
        <begin position="186"/>
        <end position="205"/>
    </location>
</feature>
<keyword evidence="10" id="KW-1185">Reference proteome</keyword>
<keyword evidence="6 8" id="KW-1133">Transmembrane helix</keyword>
<feature type="transmembrane region" description="Helical" evidence="8">
    <location>
        <begin position="217"/>
        <end position="240"/>
    </location>
</feature>
<accession>A0A916ZG12</accession>
<comment type="caution">
    <text evidence="9">The sequence shown here is derived from an EMBL/GenBank/DDBJ whole genome shotgun (WGS) entry which is preliminary data.</text>
</comment>
<evidence type="ECO:0000256" key="3">
    <source>
        <dbReference type="ARBA" id="ARBA00022448"/>
    </source>
</evidence>
<keyword evidence="7 8" id="KW-0472">Membrane</keyword>
<evidence type="ECO:0000256" key="8">
    <source>
        <dbReference type="SAM" id="Phobius"/>
    </source>
</evidence>
<feature type="transmembrane region" description="Helical" evidence="8">
    <location>
        <begin position="106"/>
        <end position="132"/>
    </location>
</feature>
<name>A0A916ZG12_9BACL</name>
<feature type="transmembrane region" description="Helical" evidence="8">
    <location>
        <begin position="7"/>
        <end position="26"/>
    </location>
</feature>
<comment type="subcellular location">
    <subcellularLocation>
        <location evidence="1">Membrane</location>
        <topology evidence="1">Multi-pass membrane protein</topology>
    </subcellularLocation>
</comment>
<organism evidence="9 10">
    <name type="scientific">Paenibacillus nasutitermitis</name>
    <dbReference type="NCBI Taxonomy" id="1652958"/>
    <lineage>
        <taxon>Bacteria</taxon>
        <taxon>Bacillati</taxon>
        <taxon>Bacillota</taxon>
        <taxon>Bacilli</taxon>
        <taxon>Bacillales</taxon>
        <taxon>Paenibacillaceae</taxon>
        <taxon>Paenibacillus</taxon>
    </lineage>
</organism>
<dbReference type="InterPro" id="IPR004761">
    <property type="entry name" value="Spore_GerAB"/>
</dbReference>
<dbReference type="GO" id="GO:0009847">
    <property type="term" value="P:spore germination"/>
    <property type="evidence" value="ECO:0007669"/>
    <property type="project" value="InterPro"/>
</dbReference>